<keyword evidence="4" id="KW-1185">Reference proteome</keyword>
<dbReference type="Proteomes" id="UP001056291">
    <property type="component" value="Chromosome"/>
</dbReference>
<name>A0ABY4W6L9_9PROT</name>
<protein>
    <submittedName>
        <fullName evidence="3">XdhC/CoxI family protein</fullName>
    </submittedName>
</protein>
<reference evidence="3" key="1">
    <citation type="submission" date="2022-06" db="EMBL/GenBank/DDBJ databases">
        <title>Sneathiella actinostolidae sp. nov., isolated from a sea anemonein the Western Pacific Ocean.</title>
        <authorList>
            <person name="Wei M.J."/>
        </authorList>
    </citation>
    <scope>NUCLEOTIDE SEQUENCE</scope>
    <source>
        <strain evidence="3">PHK-P5</strain>
    </source>
</reference>
<dbReference type="Gene3D" id="3.40.50.720">
    <property type="entry name" value="NAD(P)-binding Rossmann-like Domain"/>
    <property type="match status" value="1"/>
</dbReference>
<accession>A0ABY4W6L9</accession>
<evidence type="ECO:0000259" key="1">
    <source>
        <dbReference type="Pfam" id="PF02625"/>
    </source>
</evidence>
<feature type="domain" description="XdhC Rossmann" evidence="2">
    <location>
        <begin position="121"/>
        <end position="257"/>
    </location>
</feature>
<organism evidence="3 4">
    <name type="scientific">Sneathiella marina</name>
    <dbReference type="NCBI Taxonomy" id="2950108"/>
    <lineage>
        <taxon>Bacteria</taxon>
        <taxon>Pseudomonadati</taxon>
        <taxon>Pseudomonadota</taxon>
        <taxon>Alphaproteobacteria</taxon>
        <taxon>Sneathiellales</taxon>
        <taxon>Sneathiellaceae</taxon>
        <taxon>Sneathiella</taxon>
    </lineage>
</organism>
<dbReference type="PANTHER" id="PTHR30388">
    <property type="entry name" value="ALDEHYDE OXIDOREDUCTASE MOLYBDENUM COFACTOR ASSEMBLY PROTEIN"/>
    <property type="match status" value="1"/>
</dbReference>
<proteinExistence type="predicted"/>
<evidence type="ECO:0000313" key="4">
    <source>
        <dbReference type="Proteomes" id="UP001056291"/>
    </source>
</evidence>
<dbReference type="InterPro" id="IPR052698">
    <property type="entry name" value="MoCofactor_Util/Proc"/>
</dbReference>
<evidence type="ECO:0000259" key="2">
    <source>
        <dbReference type="Pfam" id="PF13478"/>
    </source>
</evidence>
<dbReference type="RefSeq" id="WP_251937004.1">
    <property type="nucleotide sequence ID" value="NZ_CP098747.1"/>
</dbReference>
<dbReference type="Pfam" id="PF02625">
    <property type="entry name" value="XdhC_CoxI"/>
    <property type="match status" value="1"/>
</dbReference>
<feature type="domain" description="XdhC- CoxI" evidence="1">
    <location>
        <begin position="15"/>
        <end position="80"/>
    </location>
</feature>
<gene>
    <name evidence="3" type="ORF">NBZ79_07535</name>
</gene>
<dbReference type="EMBL" id="CP098747">
    <property type="protein sequence ID" value="USG62826.1"/>
    <property type="molecule type" value="Genomic_DNA"/>
</dbReference>
<dbReference type="Pfam" id="PF13478">
    <property type="entry name" value="XdhC_C"/>
    <property type="match status" value="1"/>
</dbReference>
<sequence>MVTSRKTLDLIEKLRARGQSFCVATVLRTADSTSARAGAKAVVTPEGDLHGFVGGGCVTGAVRRAALQSLELGEPQMIRVKPKDEVVTTTDVDGVTLHKSSCPSGGTVDIFLEPMKAARILLICGASPIAQAILSVAQCLDAHLIVAASEEDHEKMPGAAAYLDGFDLDALTLDTQDAAIVATQGKRDRDALRAVIASGAGYKGMVCSRRKLNTLKEELLSENLNLKAGFDALYAPAGLNIGAIEPEEIGLAVITEIIAHRRQQSDRQQQPQNDVDQEVG</sequence>
<evidence type="ECO:0000313" key="3">
    <source>
        <dbReference type="EMBL" id="USG62826.1"/>
    </source>
</evidence>
<dbReference type="InterPro" id="IPR003777">
    <property type="entry name" value="XdhC_CoxI"/>
</dbReference>
<dbReference type="InterPro" id="IPR027051">
    <property type="entry name" value="XdhC_Rossmann_dom"/>
</dbReference>
<dbReference type="PANTHER" id="PTHR30388:SF6">
    <property type="entry name" value="XANTHINE DEHYDROGENASE SUBUNIT A-RELATED"/>
    <property type="match status" value="1"/>
</dbReference>